<dbReference type="Pfam" id="PF09983">
    <property type="entry name" value="JetD_C"/>
    <property type="match status" value="1"/>
</dbReference>
<comment type="caution">
    <text evidence="3">The sequence shown here is derived from an EMBL/GenBank/DDBJ whole genome shotgun (WGS) entry which is preliminary data.</text>
</comment>
<reference evidence="3 4" key="1">
    <citation type="submission" date="2021-05" db="EMBL/GenBank/DDBJ databases">
        <title>Phylogenetic classification of ten novel species belonging to the genus Bifidobacterium comprising B. colchicus sp. nov., B. abeli sp. nov., B. bicoloris sp. nov., B. guerezis sp. nov., B. rosaliae sp. nov., B. santillanensis sp. nov., B. argentati sp. nov., B. amazzoni sp. nov., B. pluviali sp. nov., and B. pinnaculum sp. nov.</title>
        <authorList>
            <person name="Lugli G.A."/>
            <person name="Ruiz Garcia L."/>
            <person name="Margolles A."/>
            <person name="Ventura M."/>
        </authorList>
    </citation>
    <scope>NUCLEOTIDE SEQUENCE [LARGE SCALE GENOMIC DNA]</scope>
    <source>
        <strain evidence="3 4">82T10</strain>
    </source>
</reference>
<dbReference type="InterPro" id="IPR024534">
    <property type="entry name" value="JetD_C"/>
</dbReference>
<organism evidence="3 4">
    <name type="scientific">Bifidobacterium miconis</name>
    <dbReference type="NCBI Taxonomy" id="2834435"/>
    <lineage>
        <taxon>Bacteria</taxon>
        <taxon>Bacillati</taxon>
        <taxon>Actinomycetota</taxon>
        <taxon>Actinomycetes</taxon>
        <taxon>Bifidobacteriales</taxon>
        <taxon>Bifidobacteriaceae</taxon>
        <taxon>Bifidobacterium</taxon>
    </lineage>
</organism>
<accession>A0ABS6WF05</accession>
<dbReference type="InterPro" id="IPR024537">
    <property type="entry name" value="DUF3322"/>
</dbReference>
<feature type="domain" description="Wadjet protein JetD C-terminal" evidence="1">
    <location>
        <begin position="195"/>
        <end position="379"/>
    </location>
</feature>
<protein>
    <recommendedName>
        <fullName evidence="5">DUF3322 and DUF2220 domain-containing protein</fullName>
    </recommendedName>
</protein>
<proteinExistence type="predicted"/>
<dbReference type="EMBL" id="JAHBBH010000014">
    <property type="protein sequence ID" value="MBW3092598.1"/>
    <property type="molecule type" value="Genomic_DNA"/>
</dbReference>
<evidence type="ECO:0000259" key="1">
    <source>
        <dbReference type="Pfam" id="PF09983"/>
    </source>
</evidence>
<keyword evidence="4" id="KW-1185">Reference proteome</keyword>
<gene>
    <name evidence="3" type="ORF">KIH79_06485</name>
</gene>
<evidence type="ECO:0000313" key="4">
    <source>
        <dbReference type="Proteomes" id="UP000700815"/>
    </source>
</evidence>
<feature type="domain" description="DUF3322" evidence="2">
    <location>
        <begin position="21"/>
        <end position="183"/>
    </location>
</feature>
<evidence type="ECO:0000259" key="2">
    <source>
        <dbReference type="Pfam" id="PF11795"/>
    </source>
</evidence>
<dbReference type="InterPro" id="IPR014544">
    <property type="entry name" value="UCP028408"/>
</dbReference>
<dbReference type="RefSeq" id="WP_219058665.1">
    <property type="nucleotide sequence ID" value="NZ_JAHBBH010000014.1"/>
</dbReference>
<dbReference type="PIRSF" id="PIRSF028408">
    <property type="entry name" value="UCP028408"/>
    <property type="match status" value="1"/>
</dbReference>
<dbReference type="Proteomes" id="UP000700815">
    <property type="component" value="Unassembled WGS sequence"/>
</dbReference>
<sequence>MTAMKTVPQIVGIVERRLTTRMYRIDPGFPLAVPIGLPGRADLEANGIAVHDNNNEIRAWAGRYGCPTETVVRRMGTPVELTDRVTIPDERTALRIAGTALADRYRTVRKRYGMVRKSFLLDGETAMRVVRLVQDETDVDFALLLQVAEYCLAHDVTGLRPRAVPLAGFSAKWLDRKKTKRRRALELLCGKPSLGLDERPRELRFRHLDPARALLPDAVAVRPWNDGVALGIRHVAIVENKDTYQLMPPIRGGLCVFGSGKAAADGLTLLPWLFDERAANVHVVYWGDMDAAGFEILSAVRQRGIDCDSLFMSRAAYDRYGMFGTNEDPDGKPLARQQPKSLPGLRDEERELYEALCTGEGVPYLRLEQERIPIPDAAAALHDMGIPVVTD</sequence>
<name>A0ABS6WF05_9BIFI</name>
<evidence type="ECO:0000313" key="3">
    <source>
        <dbReference type="EMBL" id="MBW3092598.1"/>
    </source>
</evidence>
<evidence type="ECO:0008006" key="5">
    <source>
        <dbReference type="Google" id="ProtNLM"/>
    </source>
</evidence>
<dbReference type="Pfam" id="PF11795">
    <property type="entry name" value="DUF3322"/>
    <property type="match status" value="1"/>
</dbReference>